<dbReference type="InterPro" id="IPR010093">
    <property type="entry name" value="SinI_DNA-bd"/>
</dbReference>
<organism evidence="2 3">
    <name type="scientific">Solitalea agri</name>
    <dbReference type="NCBI Taxonomy" id="2953739"/>
    <lineage>
        <taxon>Bacteria</taxon>
        <taxon>Pseudomonadati</taxon>
        <taxon>Bacteroidota</taxon>
        <taxon>Sphingobacteriia</taxon>
        <taxon>Sphingobacteriales</taxon>
        <taxon>Sphingobacteriaceae</taxon>
        <taxon>Solitalea</taxon>
    </lineage>
</organism>
<dbReference type="RefSeq" id="WP_252585537.1">
    <property type="nucleotide sequence ID" value="NZ_JAMWYS010000003.1"/>
</dbReference>
<dbReference type="GO" id="GO:0003677">
    <property type="term" value="F:DNA binding"/>
    <property type="evidence" value="ECO:0007669"/>
    <property type="project" value="InterPro"/>
</dbReference>
<dbReference type="Pfam" id="PF12728">
    <property type="entry name" value="HTH_17"/>
    <property type="match status" value="1"/>
</dbReference>
<reference evidence="2" key="1">
    <citation type="submission" date="2022-06" db="EMBL/GenBank/DDBJ databases">
        <title>Solitalea sp. MAHUQ-68 isolated from rhizospheric soil.</title>
        <authorList>
            <person name="Huq M.A."/>
        </authorList>
    </citation>
    <scope>NUCLEOTIDE SEQUENCE</scope>
    <source>
        <strain evidence="2">MAHUQ-68</strain>
    </source>
</reference>
<keyword evidence="3" id="KW-1185">Reference proteome</keyword>
<feature type="domain" description="Helix-turn-helix" evidence="1">
    <location>
        <begin position="38"/>
        <end position="81"/>
    </location>
</feature>
<evidence type="ECO:0000313" key="3">
    <source>
        <dbReference type="Proteomes" id="UP001155182"/>
    </source>
</evidence>
<accession>A0A9X2F412</accession>
<dbReference type="InterPro" id="IPR041657">
    <property type="entry name" value="HTH_17"/>
</dbReference>
<comment type="caution">
    <text evidence="2">The sequence shown here is derived from an EMBL/GenBank/DDBJ whole genome shotgun (WGS) entry which is preliminary data.</text>
</comment>
<sequence length="93" mass="10690">MQQVILTSIPLNQLCAVLAEHLRTEFANLEINPPQDRLLTFDEAAEILSVSKVTLTEWRKRGIMPYQKIGKRVYFKQSDLLTVGEVKFKGKRS</sequence>
<proteinExistence type="predicted"/>
<dbReference type="SUPFAM" id="SSF46955">
    <property type="entry name" value="Putative DNA-binding domain"/>
    <property type="match status" value="1"/>
</dbReference>
<dbReference type="Proteomes" id="UP001155182">
    <property type="component" value="Unassembled WGS sequence"/>
</dbReference>
<evidence type="ECO:0000313" key="2">
    <source>
        <dbReference type="EMBL" id="MCO4291348.1"/>
    </source>
</evidence>
<dbReference type="AlphaFoldDB" id="A0A9X2F412"/>
<dbReference type="InterPro" id="IPR009061">
    <property type="entry name" value="DNA-bd_dom_put_sf"/>
</dbReference>
<dbReference type="NCBIfam" id="TIGR01764">
    <property type="entry name" value="excise"/>
    <property type="match status" value="1"/>
</dbReference>
<gene>
    <name evidence="2" type="ORF">NF867_00545</name>
</gene>
<evidence type="ECO:0000259" key="1">
    <source>
        <dbReference type="Pfam" id="PF12728"/>
    </source>
</evidence>
<protein>
    <submittedName>
        <fullName evidence="2">Helix-turn-helix domain-containing protein</fullName>
    </submittedName>
</protein>
<dbReference type="EMBL" id="JAMWYS010000003">
    <property type="protein sequence ID" value="MCO4291348.1"/>
    <property type="molecule type" value="Genomic_DNA"/>
</dbReference>
<name>A0A9X2F412_9SPHI</name>